<dbReference type="Proteomes" id="UP001255185">
    <property type="component" value="Unassembled WGS sequence"/>
</dbReference>
<dbReference type="Pfam" id="PF01263">
    <property type="entry name" value="Aldose_epim"/>
    <property type="match status" value="1"/>
</dbReference>
<gene>
    <name evidence="4" type="ORF">J2X31_001694</name>
</gene>
<evidence type="ECO:0000313" key="4">
    <source>
        <dbReference type="EMBL" id="MDR6967682.1"/>
    </source>
</evidence>
<sequence length="282" mass="32818">MEVTIKNSNFTATINSKGAELISLKSNNREFIWEGNPTFWGKHSPVLFPIVGTLKNNEFQYSEQNYTLSRHGFARDMDFVIREQSENKVVFSLEASETTLKYYPFIFELQLIYVLEQNKLSIQYKVLNKDKKEIPFSIGAHPAFALPENFENYSLSFEEDQALQYFLLENDLLSDKTEDLNLQENKLYLNYQLFERDALVFKQINSKSITINENGKPVLKVNFNDFPNLGIWTKVNAPFICIEPWFGYSDTNKNTGNILEKEGIIILEADKFFESEFSIEIQ</sequence>
<protein>
    <submittedName>
        <fullName evidence="4">Galactose mutarotase-like enzyme</fullName>
    </submittedName>
</protein>
<organism evidence="4 5">
    <name type="scientific">Flavobacterium arsenatis</name>
    <dbReference type="NCBI Taxonomy" id="1484332"/>
    <lineage>
        <taxon>Bacteria</taxon>
        <taxon>Pseudomonadati</taxon>
        <taxon>Bacteroidota</taxon>
        <taxon>Flavobacteriia</taxon>
        <taxon>Flavobacteriales</taxon>
        <taxon>Flavobacteriaceae</taxon>
        <taxon>Flavobacterium</taxon>
    </lineage>
</organism>
<name>A0ABU1TNY7_9FLAO</name>
<comment type="caution">
    <text evidence="4">The sequence shown here is derived from an EMBL/GenBank/DDBJ whole genome shotgun (WGS) entry which is preliminary data.</text>
</comment>
<dbReference type="InterPro" id="IPR011013">
    <property type="entry name" value="Gal_mutarotase_sf_dom"/>
</dbReference>
<dbReference type="InterPro" id="IPR037481">
    <property type="entry name" value="LacX"/>
</dbReference>
<dbReference type="InterPro" id="IPR014718">
    <property type="entry name" value="GH-type_carb-bd"/>
</dbReference>
<comment type="subunit">
    <text evidence="2">Monomer.</text>
</comment>
<evidence type="ECO:0000313" key="5">
    <source>
        <dbReference type="Proteomes" id="UP001255185"/>
    </source>
</evidence>
<evidence type="ECO:0000256" key="3">
    <source>
        <dbReference type="ARBA" id="ARBA00022837"/>
    </source>
</evidence>
<keyword evidence="3" id="KW-0106">Calcium</keyword>
<dbReference type="PANTHER" id="PTHR11122:SF13">
    <property type="entry name" value="GLUCOSE-6-PHOSPHATE 1-EPIMERASE"/>
    <property type="match status" value="1"/>
</dbReference>
<dbReference type="PANTHER" id="PTHR11122">
    <property type="entry name" value="APOSPORY-ASSOCIATED PROTEIN C-RELATED"/>
    <property type="match status" value="1"/>
</dbReference>
<dbReference type="SUPFAM" id="SSF74650">
    <property type="entry name" value="Galactose mutarotase-like"/>
    <property type="match status" value="1"/>
</dbReference>
<dbReference type="Gene3D" id="2.70.98.10">
    <property type="match status" value="1"/>
</dbReference>
<accession>A0ABU1TNY7</accession>
<dbReference type="CDD" id="cd09024">
    <property type="entry name" value="Aldose_epim_lacX"/>
    <property type="match status" value="1"/>
</dbReference>
<reference evidence="4 5" key="1">
    <citation type="submission" date="2023-07" db="EMBL/GenBank/DDBJ databases">
        <title>Sorghum-associated microbial communities from plants grown in Nebraska, USA.</title>
        <authorList>
            <person name="Schachtman D."/>
        </authorList>
    </citation>
    <scope>NUCLEOTIDE SEQUENCE [LARGE SCALE GENOMIC DNA]</scope>
    <source>
        <strain evidence="4 5">3773</strain>
    </source>
</reference>
<dbReference type="InterPro" id="IPR008183">
    <property type="entry name" value="Aldose_1/G6P_1-epimerase"/>
</dbReference>
<evidence type="ECO:0000256" key="1">
    <source>
        <dbReference type="ARBA" id="ARBA00001913"/>
    </source>
</evidence>
<proteinExistence type="predicted"/>
<dbReference type="RefSeq" id="WP_310025924.1">
    <property type="nucleotide sequence ID" value="NZ_JAVDVI010000006.1"/>
</dbReference>
<dbReference type="EMBL" id="JAVDVI010000006">
    <property type="protein sequence ID" value="MDR6967682.1"/>
    <property type="molecule type" value="Genomic_DNA"/>
</dbReference>
<comment type="cofactor">
    <cofactor evidence="1">
        <name>Ca(2+)</name>
        <dbReference type="ChEBI" id="CHEBI:29108"/>
    </cofactor>
</comment>
<keyword evidence="5" id="KW-1185">Reference proteome</keyword>
<evidence type="ECO:0000256" key="2">
    <source>
        <dbReference type="ARBA" id="ARBA00011245"/>
    </source>
</evidence>